<dbReference type="KEGG" id="vg:30309315"/>
<protein>
    <submittedName>
        <fullName evidence="1">Tail fiber protein</fullName>
    </submittedName>
</protein>
<accession>A0A1D8KTA9</accession>
<dbReference type="GeneID" id="30309315"/>
<dbReference type="EMBL" id="KU686211">
    <property type="protein sequence ID" value="AOV61886.1"/>
    <property type="molecule type" value="Genomic_DNA"/>
</dbReference>
<sequence length="574" mass="59412">MSKILANQIANYGDDAPIEIKEGLNIPAGKPIQAAGSAGSSGQVLSTTGTTVQWVTPFDGDYNSLSNLPTIPAAQVNSDWNATSGVSRILNKPVIPPLPSVTTNAAGTAALSYNSVNGQFTYTPPDLSGFADGTNEANWDTAYGWGNHAAVGYLTAEVDTLQTVTSRNATTSNNITFSDSVELRFGSLSGGDLIITHLSSSNNSLIRNRNSSGSFIIDTATGSPIELRLSSGGEKMGVFNPNGSVELYYDNEKKFETTTEGVTITGSTGNNNLQVDGDALVIGGLTAGGLTYPEVTGNAGQILTSDGAGNVLWGSAAGAGGGIALSDLSVTTNAAGTAALSYNNISGVFTYTPPDLSGYLTSYAETDPVFSISPAASISTNQINNWNSAYSWGDHSAQGYLTSYTETDPVFSASDAAAVTAASISNWDTAYGWGDHAAAGYLTSQASVALNDVSDVTITSPTNGDVLTYSGGAWVNSASSAVVTISDTLPGGTPSAGDLWWESDTGRLKIYYQDVDSAQWVDTNPALQQDKIANSSAPATATSTGTAGEIRYDADYVYICVATNTWKRSALTTW</sequence>
<dbReference type="OrthoDB" id="7834at10239"/>
<dbReference type="RefSeq" id="YP_009324354.1">
    <property type="nucleotide sequence ID" value="NC_031935.1"/>
</dbReference>
<dbReference type="Proteomes" id="UP000202081">
    <property type="component" value="Segment"/>
</dbReference>
<evidence type="ECO:0000313" key="1">
    <source>
        <dbReference type="EMBL" id="AOV61886.1"/>
    </source>
</evidence>
<reference evidence="1 2" key="1">
    <citation type="journal article" date="2016" name="Virology">
        <title>The genomic content and context of auxiliary metabolic genes in marine cyanomyoviruses.</title>
        <authorList>
            <person name="Crummett L.T."/>
            <person name="Puxty R.J."/>
            <person name="Weihe C."/>
            <person name="Marston M.F."/>
            <person name="Martiny J.B."/>
        </authorList>
    </citation>
    <scope>NUCLEOTIDE SEQUENCE [LARGE SCALE GENOMIC DNA]</scope>
    <source>
        <strain evidence="1">0810PA29</strain>
    </source>
</reference>
<proteinExistence type="predicted"/>
<name>A0A1D8KTA9_9CAUD</name>
<organism evidence="1 2">
    <name type="scientific">Synechococcus phage S-WAM2</name>
    <dbReference type="NCBI Taxonomy" id="1815522"/>
    <lineage>
        <taxon>Viruses</taxon>
        <taxon>Duplodnaviria</taxon>
        <taxon>Heunggongvirae</taxon>
        <taxon>Uroviricota</taxon>
        <taxon>Caudoviricetes</taxon>
        <taxon>Pantevenvirales</taxon>
        <taxon>Kyanoviridae</taxon>
        <taxon>Cymopoleiavirus</taxon>
        <taxon>Cymopoleiavirus swam2</taxon>
    </lineage>
</organism>
<gene>
    <name evidence="1" type="ORF">P29B0810_191</name>
</gene>
<evidence type="ECO:0000313" key="2">
    <source>
        <dbReference type="Proteomes" id="UP000202081"/>
    </source>
</evidence>
<keyword evidence="2" id="KW-1185">Reference proteome</keyword>